<comment type="caution">
    <text evidence="7">The sequence shown here is derived from an EMBL/GenBank/DDBJ whole genome shotgun (WGS) entry which is preliminary data.</text>
</comment>
<protein>
    <submittedName>
        <fullName evidence="7">Importin-13</fullName>
    </submittedName>
</protein>
<dbReference type="SUPFAM" id="SSF48371">
    <property type="entry name" value="ARM repeat"/>
    <property type="match status" value="1"/>
</dbReference>
<feature type="domain" description="Importin N-terminal" evidence="6">
    <location>
        <begin position="28"/>
        <end position="94"/>
    </location>
</feature>
<dbReference type="InterPro" id="IPR001494">
    <property type="entry name" value="Importin-beta_N"/>
</dbReference>
<dbReference type="InterPro" id="IPR040709">
    <property type="entry name" value="Importin_rep_1"/>
</dbReference>
<dbReference type="GO" id="GO:0006606">
    <property type="term" value="P:protein import into nucleus"/>
    <property type="evidence" value="ECO:0007669"/>
    <property type="project" value="TreeGrafter"/>
</dbReference>
<accession>A0A9Q0MRV2</accession>
<dbReference type="InterPro" id="IPR040520">
    <property type="entry name" value="Importin_rep_3"/>
</dbReference>
<gene>
    <name evidence="7" type="primary">Ipo13</name>
    <name evidence="7" type="ORF">Bhyg_14365</name>
</gene>
<dbReference type="Proteomes" id="UP001151699">
    <property type="component" value="Chromosome C"/>
</dbReference>
<evidence type="ECO:0000313" key="8">
    <source>
        <dbReference type="Proteomes" id="UP001151699"/>
    </source>
</evidence>
<dbReference type="PANTHER" id="PTHR12363:SF33">
    <property type="entry name" value="IMPORTIN-13"/>
    <property type="match status" value="1"/>
</dbReference>
<proteinExistence type="inferred from homology"/>
<evidence type="ECO:0000256" key="2">
    <source>
        <dbReference type="ARBA" id="ARBA00007991"/>
    </source>
</evidence>
<evidence type="ECO:0000313" key="7">
    <source>
        <dbReference type="EMBL" id="KAJ6635779.1"/>
    </source>
</evidence>
<organism evidence="7 8">
    <name type="scientific">Pseudolycoriella hygida</name>
    <dbReference type="NCBI Taxonomy" id="35572"/>
    <lineage>
        <taxon>Eukaryota</taxon>
        <taxon>Metazoa</taxon>
        <taxon>Ecdysozoa</taxon>
        <taxon>Arthropoda</taxon>
        <taxon>Hexapoda</taxon>
        <taxon>Insecta</taxon>
        <taxon>Pterygota</taxon>
        <taxon>Neoptera</taxon>
        <taxon>Endopterygota</taxon>
        <taxon>Diptera</taxon>
        <taxon>Nematocera</taxon>
        <taxon>Sciaroidea</taxon>
        <taxon>Sciaridae</taxon>
        <taxon>Pseudolycoriella</taxon>
    </lineage>
</organism>
<dbReference type="Pfam" id="PF03810">
    <property type="entry name" value="IBN_N"/>
    <property type="match status" value="1"/>
</dbReference>
<keyword evidence="4" id="KW-0813">Transport</keyword>
<sequence length="987" mass="112665">MESPIDIRTLEEAVLMFYRSTSNEQAEAHSWLTAAQCSRQAWSFVWDLMAPNKSSEIQFFGASTLHSKLMKYWHEVPKENHEELKQKLLETIVAFGSGPKIVLNRLCIALSALIVNMIMEWPTAITDVVNTFQNQKLPNVNENTQVWIMMEVLCGVPEEVTAIHTSVQRVALRSTINTYAPFVFQTLEQYITQKCELILDDQLMSTLLRAAKCATIWFKMNGFPLDSCQGIASSLLNLVHNCYWHGIQGDGCMSADENELADACLETLAAMMTQPDSQRYANTALILLNMFLAKLSPITQAEWKENNSNEDIAVNIYTLFISSIECHSRLLLAGLTKENSEHRDLYMRLIQEILNCTNKPGIYPVEESCSAIAMGFWYMLQDEILSKDNNPETQTTCREMLVELYKQLTKILVRKAQQPDESSLNKWSLDDLESFRCYREDISDTLMYCYEVLHSDLLEILSNLLDGSLHNIQQNWTQLESCLFAFYCLAEHVHFTERQHIPHLMAVIRELPYDTLNDKLLGTALETIGRDETSCPSSAQRVCFPGGYCEWFKANPSYLLSATELLVKGLNSSQASVATLGLKDLCRECQLEMQSYAEPLLQACQQTLSSGRLPNPEIVRLMYSVGKILSVLPYDKIVPYLNLIVSPCFEELQQLIQSENLNESAKIRTMFRLNMIATLFQSLNINVEDPKSDAAPTQKLMQPVLFVMKNMMYVFTTIGKLWSKDPFVMDSLCGALKYALNNLLKDFKPMLPDLCGLIISMLHSKFAQPMEIAQKCIILFYKDAECQRFVVQCFIEVISFNIHLFERTPETEYSDIADMMESFCQFNSQLVHKVPSVYVDTNVDCSKLIDYALKAITLPETGPRNYGVSFITHFLTQPHTYNNIYTTVLHKGADIVREVIMCIGVITPRTHVDTFASIFVALNKNFPSEYIVWLQVLQTPQYPTHLISDKEKEFFAKSLIKERVNKRLVQSHIRLFAAQCRGVIEKL</sequence>
<dbReference type="Pfam" id="PF18806">
    <property type="entry name" value="Importin_rep_3"/>
    <property type="match status" value="1"/>
</dbReference>
<evidence type="ECO:0000259" key="6">
    <source>
        <dbReference type="PROSITE" id="PS50166"/>
    </source>
</evidence>
<evidence type="ECO:0000256" key="1">
    <source>
        <dbReference type="ARBA" id="ARBA00004123"/>
    </source>
</evidence>
<dbReference type="PANTHER" id="PTHR12363">
    <property type="entry name" value="TRANSPORTIN 3 AND IMPORTIN 13"/>
    <property type="match status" value="1"/>
</dbReference>
<dbReference type="AlphaFoldDB" id="A0A9Q0MRV2"/>
<keyword evidence="5" id="KW-0539">Nucleus</keyword>
<dbReference type="InterPro" id="IPR051345">
    <property type="entry name" value="Importin_beta-like_NTR"/>
</dbReference>
<dbReference type="GO" id="GO:0031267">
    <property type="term" value="F:small GTPase binding"/>
    <property type="evidence" value="ECO:0007669"/>
    <property type="project" value="InterPro"/>
</dbReference>
<dbReference type="Gene3D" id="1.25.10.10">
    <property type="entry name" value="Leucine-rich Repeat Variant"/>
    <property type="match status" value="1"/>
</dbReference>
<name>A0A9Q0MRV2_9DIPT</name>
<evidence type="ECO:0000256" key="5">
    <source>
        <dbReference type="ARBA" id="ARBA00023242"/>
    </source>
</evidence>
<evidence type="ECO:0000256" key="3">
    <source>
        <dbReference type="ARBA" id="ARBA00011422"/>
    </source>
</evidence>
<comment type="similarity">
    <text evidence="2">Belongs to the importin beta family.</text>
</comment>
<reference evidence="7" key="1">
    <citation type="submission" date="2022-07" db="EMBL/GenBank/DDBJ databases">
        <authorList>
            <person name="Trinca V."/>
            <person name="Uliana J.V.C."/>
            <person name="Torres T.T."/>
            <person name="Ward R.J."/>
            <person name="Monesi N."/>
        </authorList>
    </citation>
    <scope>NUCLEOTIDE SEQUENCE</scope>
    <source>
        <strain evidence="7">HSMRA1968</strain>
        <tissue evidence="7">Whole embryos</tissue>
    </source>
</reference>
<keyword evidence="8" id="KW-1185">Reference proteome</keyword>
<dbReference type="GO" id="GO:0005737">
    <property type="term" value="C:cytoplasm"/>
    <property type="evidence" value="ECO:0007669"/>
    <property type="project" value="TreeGrafter"/>
</dbReference>
<evidence type="ECO:0000256" key="4">
    <source>
        <dbReference type="ARBA" id="ARBA00022448"/>
    </source>
</evidence>
<dbReference type="Pfam" id="PF18773">
    <property type="entry name" value="Importin_rep"/>
    <property type="match status" value="1"/>
</dbReference>
<comment type="subcellular location">
    <subcellularLocation>
        <location evidence="1">Nucleus</location>
    </subcellularLocation>
</comment>
<dbReference type="EMBL" id="WJQU01000004">
    <property type="protein sequence ID" value="KAJ6635779.1"/>
    <property type="molecule type" value="Genomic_DNA"/>
</dbReference>
<dbReference type="InterPro" id="IPR016024">
    <property type="entry name" value="ARM-type_fold"/>
</dbReference>
<dbReference type="PROSITE" id="PS50166">
    <property type="entry name" value="IMPORTIN_B_NT"/>
    <property type="match status" value="1"/>
</dbReference>
<comment type="subunit">
    <text evidence="3">Interacts with UBC9, RAN, RBM8A, eIF-1A and PAX6.</text>
</comment>
<dbReference type="SMART" id="SM00913">
    <property type="entry name" value="IBN_N"/>
    <property type="match status" value="1"/>
</dbReference>
<dbReference type="InterPro" id="IPR011989">
    <property type="entry name" value="ARM-like"/>
</dbReference>
<dbReference type="OrthoDB" id="2016913at2759"/>
<dbReference type="GO" id="GO:0005634">
    <property type="term" value="C:nucleus"/>
    <property type="evidence" value="ECO:0007669"/>
    <property type="project" value="UniProtKB-SubCell"/>
</dbReference>